<dbReference type="RefSeq" id="WP_165107991.1">
    <property type="nucleotide sequence ID" value="NZ_JAAKYA010000071.1"/>
</dbReference>
<protein>
    <submittedName>
        <fullName evidence="5">Redoxin domain-containing protein</fullName>
    </submittedName>
</protein>
<dbReference type="InterPro" id="IPR036249">
    <property type="entry name" value="Thioredoxin-like_sf"/>
</dbReference>
<dbReference type="GO" id="GO:0016209">
    <property type="term" value="F:antioxidant activity"/>
    <property type="evidence" value="ECO:0007669"/>
    <property type="project" value="InterPro"/>
</dbReference>
<feature type="coiled-coil region" evidence="2">
    <location>
        <begin position="153"/>
        <end position="180"/>
    </location>
</feature>
<dbReference type="InterPro" id="IPR000866">
    <property type="entry name" value="AhpC/TSA"/>
</dbReference>
<dbReference type="GO" id="GO:0016491">
    <property type="term" value="F:oxidoreductase activity"/>
    <property type="evidence" value="ECO:0007669"/>
    <property type="project" value="InterPro"/>
</dbReference>
<keyword evidence="6" id="KW-1185">Reference proteome</keyword>
<name>A0A6M1RI86_9BACT</name>
<dbReference type="SUPFAM" id="SSF52833">
    <property type="entry name" value="Thioredoxin-like"/>
    <property type="match status" value="1"/>
</dbReference>
<evidence type="ECO:0000313" key="6">
    <source>
        <dbReference type="Proteomes" id="UP000477311"/>
    </source>
</evidence>
<evidence type="ECO:0000259" key="4">
    <source>
        <dbReference type="PROSITE" id="PS51352"/>
    </source>
</evidence>
<dbReference type="CDD" id="cd02966">
    <property type="entry name" value="TlpA_like_family"/>
    <property type="match status" value="1"/>
</dbReference>
<feature type="chain" id="PRO_5026857130" evidence="3">
    <location>
        <begin position="23"/>
        <end position="411"/>
    </location>
</feature>
<dbReference type="PROSITE" id="PS00194">
    <property type="entry name" value="THIOREDOXIN_1"/>
    <property type="match status" value="1"/>
</dbReference>
<keyword evidence="2" id="KW-0175">Coiled coil</keyword>
<dbReference type="EMBL" id="JAAKYA010000071">
    <property type="protein sequence ID" value="NGO39768.1"/>
    <property type="molecule type" value="Genomic_DNA"/>
</dbReference>
<accession>A0A6M1RI86</accession>
<reference evidence="5 6" key="1">
    <citation type="submission" date="2020-02" db="EMBL/GenBank/DDBJ databases">
        <title>Draft genome sequence of Limisphaera ngatamarikiensis NGM72.4T, a thermophilic Verrucomicrobia grouped in subdivision 3.</title>
        <authorList>
            <person name="Carere C.R."/>
            <person name="Steen J."/>
            <person name="Hugenholtz P."/>
            <person name="Stott M.B."/>
        </authorList>
    </citation>
    <scope>NUCLEOTIDE SEQUENCE [LARGE SCALE GENOMIC DNA]</scope>
    <source>
        <strain evidence="5 6">NGM72.4</strain>
    </source>
</reference>
<dbReference type="PANTHER" id="PTHR42852:SF18">
    <property type="entry name" value="CHROMOSOME UNDETERMINED SCAFFOLD_47, WHOLE GENOME SHOTGUN SEQUENCE"/>
    <property type="match status" value="1"/>
</dbReference>
<dbReference type="PROSITE" id="PS51352">
    <property type="entry name" value="THIOREDOXIN_2"/>
    <property type="match status" value="1"/>
</dbReference>
<evidence type="ECO:0000313" key="5">
    <source>
        <dbReference type="EMBL" id="NGO39768.1"/>
    </source>
</evidence>
<feature type="signal peptide" evidence="3">
    <location>
        <begin position="1"/>
        <end position="22"/>
    </location>
</feature>
<dbReference type="InterPro" id="IPR017937">
    <property type="entry name" value="Thioredoxin_CS"/>
</dbReference>
<sequence length="411" mass="45759">MKASILVAAGAVLSSSLLTLCAAEGKLGDPAPELQIAEWIKGDPVKLADLKGKQVAVVEFWATWCGPCRVSIPHLTELQKKFKDVVFVGISDEDAATVRPFVNRMGDRMEYRVAVDKDNKTGEAYMGAFGINGIPHAFVVDKQGRIVWHGHPMDRLETVLEELQSGKFDLEKTRKRAEAESKLDEFAQAVIAGDQDKATALGKELEALDAEVGPLLPNRKFNAEEIRKLIQFRITLSQYQQALAREAAPETLARLEKELTDLAPKDFDLATYKQRMAHAQLFTRYARAAAGMTSTNEMSALARQLRELKGAAPEDLNEWAWTLLTDERIQHRDLDLALHLARAALDSSGGTNASVLDTYARALFDTGKVHEAIEYQKKAIAAADDEELRKMLREVLDRYEAEAKNRTRDKQ</sequence>
<feature type="coiled-coil region" evidence="2">
    <location>
        <begin position="382"/>
        <end position="409"/>
    </location>
</feature>
<dbReference type="AlphaFoldDB" id="A0A6M1RI86"/>
<dbReference type="Proteomes" id="UP000477311">
    <property type="component" value="Unassembled WGS sequence"/>
</dbReference>
<keyword evidence="3" id="KW-0732">Signal</keyword>
<evidence type="ECO:0000256" key="3">
    <source>
        <dbReference type="SAM" id="SignalP"/>
    </source>
</evidence>
<proteinExistence type="predicted"/>
<dbReference type="InterPro" id="IPR013766">
    <property type="entry name" value="Thioredoxin_domain"/>
</dbReference>
<evidence type="ECO:0000256" key="1">
    <source>
        <dbReference type="ARBA" id="ARBA00023284"/>
    </source>
</evidence>
<organism evidence="5 6">
    <name type="scientific">Limisphaera ngatamarikiensis</name>
    <dbReference type="NCBI Taxonomy" id="1324935"/>
    <lineage>
        <taxon>Bacteria</taxon>
        <taxon>Pseudomonadati</taxon>
        <taxon>Verrucomicrobiota</taxon>
        <taxon>Verrucomicrobiia</taxon>
        <taxon>Limisphaerales</taxon>
        <taxon>Limisphaeraceae</taxon>
        <taxon>Limisphaera</taxon>
    </lineage>
</organism>
<dbReference type="InterPro" id="IPR050553">
    <property type="entry name" value="Thioredoxin_ResA/DsbE_sf"/>
</dbReference>
<gene>
    <name evidence="5" type="ORF">G4L39_10230</name>
</gene>
<keyword evidence="1" id="KW-0676">Redox-active center</keyword>
<dbReference type="Gene3D" id="3.40.30.10">
    <property type="entry name" value="Glutaredoxin"/>
    <property type="match status" value="1"/>
</dbReference>
<dbReference type="Pfam" id="PF00578">
    <property type="entry name" value="AhpC-TSA"/>
    <property type="match status" value="1"/>
</dbReference>
<evidence type="ECO:0000256" key="2">
    <source>
        <dbReference type="SAM" id="Coils"/>
    </source>
</evidence>
<dbReference type="PANTHER" id="PTHR42852">
    <property type="entry name" value="THIOL:DISULFIDE INTERCHANGE PROTEIN DSBE"/>
    <property type="match status" value="1"/>
</dbReference>
<comment type="caution">
    <text evidence="5">The sequence shown here is derived from an EMBL/GenBank/DDBJ whole genome shotgun (WGS) entry which is preliminary data.</text>
</comment>
<feature type="domain" description="Thioredoxin" evidence="4">
    <location>
        <begin position="25"/>
        <end position="173"/>
    </location>
</feature>